<dbReference type="RefSeq" id="WP_205143949.1">
    <property type="nucleotide sequence ID" value="NZ_JAFBDN010000015.1"/>
</dbReference>
<comment type="similarity">
    <text evidence="10">Belongs to the monovalent cation:proton antiporter 1 (CPA1) transporter (TC 2.A.36) family.</text>
</comment>
<accession>A0ABT0VNC9</accession>
<dbReference type="InterPro" id="IPR004705">
    <property type="entry name" value="Cation/H_exchanger_CPA1_bac"/>
</dbReference>
<evidence type="ECO:0000256" key="5">
    <source>
        <dbReference type="ARBA" id="ARBA00022989"/>
    </source>
</evidence>
<keyword evidence="14" id="KW-1185">Reference proteome</keyword>
<evidence type="ECO:0000256" key="7">
    <source>
        <dbReference type="ARBA" id="ARBA00023065"/>
    </source>
</evidence>
<keyword evidence="9 10" id="KW-0739">Sodium transport</keyword>
<dbReference type="Proteomes" id="UP001057481">
    <property type="component" value="Unassembled WGS sequence"/>
</dbReference>
<keyword evidence="8 10" id="KW-0472">Membrane</keyword>
<dbReference type="Gene3D" id="6.10.140.1330">
    <property type="match status" value="1"/>
</dbReference>
<evidence type="ECO:0000256" key="6">
    <source>
        <dbReference type="ARBA" id="ARBA00023053"/>
    </source>
</evidence>
<dbReference type="PANTHER" id="PTHR10110">
    <property type="entry name" value="SODIUM/HYDROGEN EXCHANGER"/>
    <property type="match status" value="1"/>
</dbReference>
<gene>
    <name evidence="13" type="ORF">KAK10_09025</name>
</gene>
<feature type="transmembrane region" description="Helical" evidence="10">
    <location>
        <begin position="54"/>
        <end position="71"/>
    </location>
</feature>
<feature type="transmembrane region" description="Helical" evidence="10">
    <location>
        <begin position="242"/>
        <end position="258"/>
    </location>
</feature>
<evidence type="ECO:0000256" key="4">
    <source>
        <dbReference type="ARBA" id="ARBA00022692"/>
    </source>
</evidence>
<keyword evidence="2 10" id="KW-0813">Transport</keyword>
<feature type="transmembrane region" description="Helical" evidence="10">
    <location>
        <begin position="279"/>
        <end position="302"/>
    </location>
</feature>
<feature type="transmembrane region" description="Helical" evidence="10">
    <location>
        <begin position="186"/>
        <end position="206"/>
    </location>
</feature>
<evidence type="ECO:0000256" key="1">
    <source>
        <dbReference type="ARBA" id="ARBA00004651"/>
    </source>
</evidence>
<protein>
    <submittedName>
        <fullName evidence="13">Na+/H+ antiporter</fullName>
    </submittedName>
</protein>
<organism evidence="13 14">
    <name type="scientific">Periweissella beninensis</name>
    <dbReference type="NCBI Taxonomy" id="504936"/>
    <lineage>
        <taxon>Bacteria</taxon>
        <taxon>Bacillati</taxon>
        <taxon>Bacillota</taxon>
        <taxon>Bacilli</taxon>
        <taxon>Lactobacillales</taxon>
        <taxon>Lactobacillaceae</taxon>
        <taxon>Periweissella</taxon>
    </lineage>
</organism>
<dbReference type="InterPro" id="IPR018422">
    <property type="entry name" value="Cation/H_exchanger_CPA1"/>
</dbReference>
<feature type="transmembrane region" description="Helical" evidence="10">
    <location>
        <begin position="314"/>
        <end position="332"/>
    </location>
</feature>
<evidence type="ECO:0000313" key="14">
    <source>
        <dbReference type="Proteomes" id="UP001057481"/>
    </source>
</evidence>
<feature type="transmembrane region" description="Helical" evidence="10">
    <location>
        <begin position="352"/>
        <end position="372"/>
    </location>
</feature>
<comment type="caution">
    <text evidence="13">The sequence shown here is derived from an EMBL/GenBank/DDBJ whole genome shotgun (WGS) entry which is preliminary data.</text>
</comment>
<keyword evidence="10" id="KW-0050">Antiport</keyword>
<comment type="function">
    <text evidence="10">Na(+)/H(+) antiporter that extrudes sodium in exchange for external protons.</text>
</comment>
<feature type="transmembrane region" description="Helical" evidence="10">
    <location>
        <begin position="83"/>
        <end position="106"/>
    </location>
</feature>
<feature type="transmembrane region" description="Helical" evidence="10">
    <location>
        <begin position="392"/>
        <end position="413"/>
    </location>
</feature>
<keyword evidence="7 10" id="KW-0406">Ion transport</keyword>
<keyword evidence="4 10" id="KW-0812">Transmembrane</keyword>
<evidence type="ECO:0000256" key="10">
    <source>
        <dbReference type="RuleBase" id="RU366002"/>
    </source>
</evidence>
<keyword evidence="5 10" id="KW-1133">Transmembrane helix</keyword>
<feature type="domain" description="Cation/H+ exchanger transmembrane" evidence="12">
    <location>
        <begin position="12"/>
        <end position="415"/>
    </location>
</feature>
<evidence type="ECO:0000313" key="13">
    <source>
        <dbReference type="EMBL" id="MCM2438040.1"/>
    </source>
</evidence>
<name>A0ABT0VNC9_9LACO</name>
<evidence type="ECO:0000256" key="9">
    <source>
        <dbReference type="ARBA" id="ARBA00023201"/>
    </source>
</evidence>
<dbReference type="PANTHER" id="PTHR10110:SF86">
    <property type="entry name" value="SODIUM_HYDROGEN EXCHANGER 7"/>
    <property type="match status" value="1"/>
</dbReference>
<feature type="coiled-coil region" evidence="11">
    <location>
        <begin position="624"/>
        <end position="651"/>
    </location>
</feature>
<keyword evidence="11" id="KW-0175">Coiled coil</keyword>
<feature type="transmembrane region" description="Helical" evidence="10">
    <location>
        <begin position="218"/>
        <end position="236"/>
    </location>
</feature>
<evidence type="ECO:0000256" key="11">
    <source>
        <dbReference type="SAM" id="Coils"/>
    </source>
</evidence>
<keyword evidence="6 10" id="KW-0915">Sodium</keyword>
<feature type="transmembrane region" description="Helical" evidence="10">
    <location>
        <begin position="6"/>
        <end position="24"/>
    </location>
</feature>
<evidence type="ECO:0000256" key="2">
    <source>
        <dbReference type="ARBA" id="ARBA00022448"/>
    </source>
</evidence>
<dbReference type="EMBL" id="JAGMVS010000075">
    <property type="protein sequence ID" value="MCM2438040.1"/>
    <property type="molecule type" value="Genomic_DNA"/>
</dbReference>
<comment type="subcellular location">
    <subcellularLocation>
        <location evidence="1 10">Cell membrane</location>
        <topology evidence="1 10">Multi-pass membrane protein</topology>
    </subcellularLocation>
</comment>
<evidence type="ECO:0000259" key="12">
    <source>
        <dbReference type="Pfam" id="PF00999"/>
    </source>
</evidence>
<dbReference type="InterPro" id="IPR006153">
    <property type="entry name" value="Cation/H_exchanger_TM"/>
</dbReference>
<proteinExistence type="inferred from homology"/>
<dbReference type="Pfam" id="PF00999">
    <property type="entry name" value="Na_H_Exchanger"/>
    <property type="match status" value="1"/>
</dbReference>
<evidence type="ECO:0000256" key="3">
    <source>
        <dbReference type="ARBA" id="ARBA00022475"/>
    </source>
</evidence>
<evidence type="ECO:0000256" key="8">
    <source>
        <dbReference type="ARBA" id="ARBA00023136"/>
    </source>
</evidence>
<dbReference type="NCBIfam" id="TIGR00831">
    <property type="entry name" value="a_cpa1"/>
    <property type="match status" value="1"/>
</dbReference>
<sequence length="700" mass="78622">MPILEVVILLVFLIICANIISHFIPKIPVSIVQIILGASAALMFHTEIKLETDWFLLLFIAPLLFNDAWTFPKKELWELRGPIFGNAILLVLLTTILGGWLIYLIVPAIPLPVAFALAAILSPTDPVAVQSIGNSVSLPARIMHLVAGESLINDASGLVAFRFAITATVTGAFSITQIPWIGLEMVRLIIVGIVVGLVFMQLINLVIDNLRRKGIDDAIFHVVVQLITPFLIFFIAEEVFNASGVIAVVAAGILANVHSTKSIEETPELTLIGINTWKIVSYLLNGMLFVILGIELPVATHISTGAAQFNIFEVVGYAVVIWMILFIIRVLWTYVSQWTHHFKKNTHEAVSWRVAILSGLTGVRGSITMAGVLSIPSTLKNGAGFPARELTIALAAVTILLSLLMAVVVLPWVTQKKIIIDEETQTIKALYDEGKALAPYYISEPTARIITLQMAVKTLENLRREGNQGIIYDLILEYQFLIRKIQLKYQADSLVAPVIEDEIELRKKGLMIERDCLQKLLINEKISQLVYHSGIRRIERQENELENYMHRQITFSSRWIEYAIRRFFRFIRIWLSGDDTEELQSQYELARRETAKAAIKGLSDYLSVKEAAHVYDHQAVYNLIIQYRSRIEKIKQDNNAENRDAMQEKAEILAVALTAQREGVAQLYAQHQISRKTAVQLRQHINYAENAAFNDSSEEL</sequence>
<reference evidence="13" key="1">
    <citation type="submission" date="2021-04" db="EMBL/GenBank/DDBJ databases">
        <title>Taxonomic assessment of Weissella genus.</title>
        <authorList>
            <person name="Fanelli F."/>
            <person name="Chieffi D."/>
            <person name="Dell'Aquila A."/>
            <person name="Gyu-Sung C."/>
            <person name="Franz C.M.A.P."/>
            <person name="Fusco V."/>
        </authorList>
    </citation>
    <scope>NUCLEOTIDE SEQUENCE</scope>
    <source>
        <strain evidence="13">LMG 25373</strain>
    </source>
</reference>
<keyword evidence="3 10" id="KW-1003">Cell membrane</keyword>
<feature type="transmembrane region" description="Helical" evidence="10">
    <location>
        <begin position="159"/>
        <end position="180"/>
    </location>
</feature>
<feature type="transmembrane region" description="Helical" evidence="10">
    <location>
        <begin position="31"/>
        <end position="48"/>
    </location>
</feature>